<proteinExistence type="predicted"/>
<gene>
    <name evidence="1" type="ordered locus">Hfelis_12790</name>
</gene>
<dbReference type="Proteomes" id="UP000007934">
    <property type="component" value="Chromosome"/>
</dbReference>
<reference evidence="1 2" key="1">
    <citation type="journal article" date="2011" name="Genome Biol. Evol.">
        <title>Comparative whole genome sequence analysis of the carcinogenic bacterial model pathogen Helicobacter felis.</title>
        <authorList>
            <person name="Arnold I.C."/>
            <person name="Zigova Z."/>
            <person name="Holden M."/>
            <person name="Lawley T.D."/>
            <person name="Rad R."/>
            <person name="Dougan G."/>
            <person name="Falkow S."/>
            <person name="Bentley S.D."/>
            <person name="Muller A."/>
        </authorList>
    </citation>
    <scope>NUCLEOTIDE SEQUENCE [LARGE SCALE GENOMIC DNA]</scope>
    <source>
        <strain evidence="2">ATCC 49179 / CCUG 28539 / NCTC 12436 / CS1</strain>
    </source>
</reference>
<keyword evidence="2" id="KW-1185">Reference proteome</keyword>
<dbReference type="GeneID" id="36133578"/>
<organism evidence="1 2">
    <name type="scientific">Helicobacter felis (strain ATCC 49179 / CCUG 28539 / NCTC 12436 / CS1)</name>
    <dbReference type="NCBI Taxonomy" id="936155"/>
    <lineage>
        <taxon>Bacteria</taxon>
        <taxon>Pseudomonadati</taxon>
        <taxon>Campylobacterota</taxon>
        <taxon>Epsilonproteobacteria</taxon>
        <taxon>Campylobacterales</taxon>
        <taxon>Helicobacteraceae</taxon>
        <taxon>Helicobacter</taxon>
    </lineage>
</organism>
<dbReference type="HOGENOM" id="CLU_033228_0_0_7"/>
<evidence type="ECO:0000313" key="2">
    <source>
        <dbReference type="Proteomes" id="UP000007934"/>
    </source>
</evidence>
<sequence>MMVFRFKFELLGEFGAQIGALFMDFLSAHAHVLGLSYANTTEFFYLQASLEQAEDFTNLISQRLPLSLSFRFVSVEVVQDKIEWQTQERLKPCIDVLEERVALEENSAHFGTLEPRISTFIYANQPCQTPTEVQAALDDMVRRLQAGETLIVETSRGQKALSCTPKEDSKVLFLDLASVLSLTRMDAKSAQTLCAFEKPNLIATLKEVFVEEFKSLEICAGLPYDFGLALLGRCLLQKGISYLFLSENAGAKANWSYTCTILSIPEQVFSVAKNGLLLPHTRTTMSPTLEFVSQEAPKEPHLLIYLNFDRPSCFWIYDEGDYKQLMRLDLPTHPSALIKQLQSNAKGRKLYANYQKAYPELCARLAQEPFTPLESSANLMDFLAGLVQVLGFSPIHDTRAITNYAKTFLRTKGPHIDFKLTKDPPNLNPAPTLRSAVSYTLGGTDAPTMCFGVLDSLAEFLGNIIYDAHTKFNLGKVYLCGNVFLEKVFLDLCLEYFPRECALTFPLKYMDYHTQSTCEQQVAQS</sequence>
<dbReference type="OrthoDB" id="5318537at2"/>
<evidence type="ECO:0008006" key="3">
    <source>
        <dbReference type="Google" id="ProtNLM"/>
    </source>
</evidence>
<dbReference type="RefSeq" id="WP_013469727.1">
    <property type="nucleotide sequence ID" value="NC_014810.2"/>
</dbReference>
<dbReference type="eggNOG" id="COG0068">
    <property type="taxonomic scope" value="Bacteria"/>
</dbReference>
<dbReference type="EMBL" id="FQ670179">
    <property type="protein sequence ID" value="CBY83363.1"/>
    <property type="molecule type" value="Genomic_DNA"/>
</dbReference>
<evidence type="ECO:0000313" key="1">
    <source>
        <dbReference type="EMBL" id="CBY83363.1"/>
    </source>
</evidence>
<dbReference type="KEGG" id="hfe:HFELIS_12790"/>
<dbReference type="Gene3D" id="3.30.420.40">
    <property type="match status" value="1"/>
</dbReference>
<accession>E7A9P3</accession>
<protein>
    <recommendedName>
        <fullName evidence="3">Protein hydE</fullName>
    </recommendedName>
</protein>
<dbReference type="STRING" id="936155.HFELIS_12790"/>
<dbReference type="AlphaFoldDB" id="E7A9P3"/>
<name>E7A9P3_HELFC</name>